<proteinExistence type="predicted"/>
<dbReference type="Proteomes" id="UP001303046">
    <property type="component" value="Unassembled WGS sequence"/>
</dbReference>
<comment type="caution">
    <text evidence="2">The sequence shown here is derived from an EMBL/GenBank/DDBJ whole genome shotgun (WGS) entry which is preliminary data.</text>
</comment>
<sequence length="102" mass="12079">MSASILQHWTEDATETEKRKTIRPLQEKPVQERCHLRRLERSDLPRCQYQRTFSMIPARHRRRYKIGITSNVEEAWIPSLGTLCHANQDGRRITDEDARFGC</sequence>
<keyword evidence="3" id="KW-1185">Reference proteome</keyword>
<dbReference type="EMBL" id="JAVFWL010000003">
    <property type="protein sequence ID" value="KAK6744607.1"/>
    <property type="molecule type" value="Genomic_DNA"/>
</dbReference>
<evidence type="ECO:0000313" key="2">
    <source>
        <dbReference type="EMBL" id="KAK6744607.1"/>
    </source>
</evidence>
<feature type="compositionally biased region" description="Basic and acidic residues" evidence="1">
    <location>
        <begin position="9"/>
        <end position="21"/>
    </location>
</feature>
<evidence type="ECO:0000256" key="1">
    <source>
        <dbReference type="SAM" id="MobiDB-lite"/>
    </source>
</evidence>
<gene>
    <name evidence="2" type="primary">Necator_chrIII.g12140</name>
    <name evidence="2" type="ORF">RB195_011374</name>
</gene>
<name>A0ABR1D225_NECAM</name>
<evidence type="ECO:0000313" key="3">
    <source>
        <dbReference type="Proteomes" id="UP001303046"/>
    </source>
</evidence>
<organism evidence="2 3">
    <name type="scientific">Necator americanus</name>
    <name type="common">Human hookworm</name>
    <dbReference type="NCBI Taxonomy" id="51031"/>
    <lineage>
        <taxon>Eukaryota</taxon>
        <taxon>Metazoa</taxon>
        <taxon>Ecdysozoa</taxon>
        <taxon>Nematoda</taxon>
        <taxon>Chromadorea</taxon>
        <taxon>Rhabditida</taxon>
        <taxon>Rhabditina</taxon>
        <taxon>Rhabditomorpha</taxon>
        <taxon>Strongyloidea</taxon>
        <taxon>Ancylostomatidae</taxon>
        <taxon>Bunostominae</taxon>
        <taxon>Necator</taxon>
    </lineage>
</organism>
<protein>
    <submittedName>
        <fullName evidence="2">Uncharacterized protein</fullName>
    </submittedName>
</protein>
<accession>A0ABR1D225</accession>
<feature type="region of interest" description="Disordered" evidence="1">
    <location>
        <begin position="1"/>
        <end position="21"/>
    </location>
</feature>
<reference evidence="2 3" key="1">
    <citation type="submission" date="2023-08" db="EMBL/GenBank/DDBJ databases">
        <title>A Necator americanus chromosomal reference genome.</title>
        <authorList>
            <person name="Ilik V."/>
            <person name="Petrzelkova K.J."/>
            <person name="Pardy F."/>
            <person name="Fuh T."/>
            <person name="Niatou-Singa F.S."/>
            <person name="Gouil Q."/>
            <person name="Baker L."/>
            <person name="Ritchie M.E."/>
            <person name="Jex A.R."/>
            <person name="Gazzola D."/>
            <person name="Li H."/>
            <person name="Toshio Fujiwara R."/>
            <person name="Zhan B."/>
            <person name="Aroian R.V."/>
            <person name="Pafco B."/>
            <person name="Schwarz E.M."/>
        </authorList>
    </citation>
    <scope>NUCLEOTIDE SEQUENCE [LARGE SCALE GENOMIC DNA]</scope>
    <source>
        <strain evidence="2 3">Aroian</strain>
        <tissue evidence="2">Whole animal</tissue>
    </source>
</reference>